<name>S0G6J9_9BACT</name>
<dbReference type="RefSeq" id="WP_006964653.1">
    <property type="nucleotide sequence ID" value="NZ_APJX01000002.1"/>
</dbReference>
<accession>S0G6J9</accession>
<dbReference type="GO" id="GO:0043165">
    <property type="term" value="P:Gram-negative-bacterium-type cell outer membrane assembly"/>
    <property type="evidence" value="ECO:0007669"/>
    <property type="project" value="InterPro"/>
</dbReference>
<dbReference type="InterPro" id="IPR050218">
    <property type="entry name" value="LptD"/>
</dbReference>
<dbReference type="InterPro" id="IPR020889">
    <property type="entry name" value="LipoPS_assembly_LptD"/>
</dbReference>
<dbReference type="PANTHER" id="PTHR30189:SF1">
    <property type="entry name" value="LPS-ASSEMBLY PROTEIN LPTD"/>
    <property type="match status" value="1"/>
</dbReference>
<comment type="caution">
    <text evidence="2">The sequence shown here is derived from an EMBL/GenBank/DDBJ whole genome shotgun (WGS) entry which is preliminary data.</text>
</comment>
<dbReference type="HAMAP" id="MF_01411">
    <property type="entry name" value="LPS_assembly_LptD"/>
    <property type="match status" value="1"/>
</dbReference>
<evidence type="ECO:0000313" key="3">
    <source>
        <dbReference type="Proteomes" id="UP000014216"/>
    </source>
</evidence>
<gene>
    <name evidence="2" type="primary">ostA</name>
    <name evidence="2" type="ORF">Dpo_2c01000</name>
</gene>
<dbReference type="AlphaFoldDB" id="S0G6J9"/>
<feature type="domain" description="LptD C-terminal" evidence="1">
    <location>
        <begin position="309"/>
        <end position="689"/>
    </location>
</feature>
<dbReference type="GO" id="GO:0015920">
    <property type="term" value="P:lipopolysaccharide transport"/>
    <property type="evidence" value="ECO:0007669"/>
    <property type="project" value="InterPro"/>
</dbReference>
<proteinExistence type="inferred from homology"/>
<dbReference type="InterPro" id="IPR007543">
    <property type="entry name" value="LptD_C"/>
</dbReference>
<protein>
    <submittedName>
        <fullName evidence="2">Organic solvent tolerance protein OstA</fullName>
    </submittedName>
</protein>
<keyword evidence="3" id="KW-1185">Reference proteome</keyword>
<dbReference type="OrthoDB" id="9760225at2"/>
<dbReference type="PANTHER" id="PTHR30189">
    <property type="entry name" value="LPS-ASSEMBLY PROTEIN"/>
    <property type="match status" value="1"/>
</dbReference>
<dbReference type="GO" id="GO:1990351">
    <property type="term" value="C:transporter complex"/>
    <property type="evidence" value="ECO:0007669"/>
    <property type="project" value="TreeGrafter"/>
</dbReference>
<dbReference type="Proteomes" id="UP000014216">
    <property type="component" value="Unassembled WGS sequence"/>
</dbReference>
<reference evidence="2 3" key="1">
    <citation type="journal article" date="2013" name="Genome Announc.">
        <title>Draft Genome Sequence of Desulfotignum phosphitoxidans DSM 13687 Strain FiPS-3.</title>
        <authorList>
            <person name="Poehlein A."/>
            <person name="Daniel R."/>
            <person name="Simeonova D.D."/>
        </authorList>
    </citation>
    <scope>NUCLEOTIDE SEQUENCE [LARGE SCALE GENOMIC DNA]</scope>
    <source>
        <strain evidence="2 3">DSM 13687</strain>
    </source>
</reference>
<sequence length="760" mass="87012">MGSVFLFKNRQWSEPVRGIILPVVRILCCCLILFSGRALTAAPFEDPEAVVWNLSADTVAYDRHTDVYTAQTNVVITGGKTRLEADYVEFSNATKDVLAKGHVKMISGGDVISCNTMQVNLITETGLIDKGTVFIQENHLYIHGEQIRKTGKFTYDAQKGAITSCDGDTPDWKITGRDVKVTIEGYGFAKDTVFWARNMPALYSPFLAFPVKTQRQSGLLMPEISTSDRQGFVYEQPFFWAISPESDATFYTGYLSDRGLKIGAEYRYVADDISKGIWQVDFLSDDKIDDGTSATKDYQFDSTPQRTNTDRYWLRGKSDQAMALGFSARLDVDVVSDPDYLLEFREGLSGYNTSDRIFDDVFGRDLDEYDDTVRKNSLTLYQTWNNFSLNIQTLWYDDVIARQTHIDDNTLQTLPGIEFGSSRMDVGTTGIYYQLDSEFRSFFRQDTINTATNGRKTAKVNGQRLDMYHRFYYPTRLAKAFSFEPFMGLRGTAYHTDSYTDIHGEDDPFRFRGLYELGGDLSTSLSRVFTADTGFSDKIMHQVTPGISYHFQPYDDQDDLPYFDSLDDIEEVNQLTWSFTNRFIARKSVTGSDDVIRNTYRELGWIKLYQDYSIKNERDNLEAEDRPWSDIQLDIRVYPFSFLSLRTDLAWSPYNYHFTELNLNTTVTTPRGDAITTSYRYELETQESWYTRLDLRITRSLAAYHSFEKDLEGDTTIETRTGVRLKSACWAMGLELQESDTDTRIAFMISLKGIGEFGSQ</sequence>
<organism evidence="2 3">
    <name type="scientific">Desulfotignum phosphitoxidans DSM 13687</name>
    <dbReference type="NCBI Taxonomy" id="1286635"/>
    <lineage>
        <taxon>Bacteria</taxon>
        <taxon>Pseudomonadati</taxon>
        <taxon>Thermodesulfobacteriota</taxon>
        <taxon>Desulfobacteria</taxon>
        <taxon>Desulfobacterales</taxon>
        <taxon>Desulfobacteraceae</taxon>
        <taxon>Desulfotignum</taxon>
    </lineage>
</organism>
<evidence type="ECO:0000313" key="2">
    <source>
        <dbReference type="EMBL" id="EMS80412.1"/>
    </source>
</evidence>
<dbReference type="GO" id="GO:0009279">
    <property type="term" value="C:cell outer membrane"/>
    <property type="evidence" value="ECO:0007669"/>
    <property type="project" value="InterPro"/>
</dbReference>
<dbReference type="Pfam" id="PF04453">
    <property type="entry name" value="LptD"/>
    <property type="match status" value="1"/>
</dbReference>
<dbReference type="EMBL" id="APJX01000002">
    <property type="protein sequence ID" value="EMS80412.1"/>
    <property type="molecule type" value="Genomic_DNA"/>
</dbReference>
<evidence type="ECO:0000259" key="1">
    <source>
        <dbReference type="Pfam" id="PF04453"/>
    </source>
</evidence>